<keyword evidence="11" id="KW-1185">Reference proteome</keyword>
<evidence type="ECO:0000256" key="8">
    <source>
        <dbReference type="HAMAP-Rule" id="MF_00238"/>
    </source>
</evidence>
<dbReference type="NCBIfam" id="TIGR00017">
    <property type="entry name" value="cmk"/>
    <property type="match status" value="1"/>
</dbReference>
<dbReference type="GO" id="GO:0036430">
    <property type="term" value="F:CMP kinase activity"/>
    <property type="evidence" value="ECO:0007669"/>
    <property type="project" value="RHEA"/>
</dbReference>
<dbReference type="EC" id="2.7.4.25" evidence="8"/>
<dbReference type="CDD" id="cd02020">
    <property type="entry name" value="CMPK"/>
    <property type="match status" value="1"/>
</dbReference>
<dbReference type="EMBL" id="FOIN01000047">
    <property type="protein sequence ID" value="SET81196.1"/>
    <property type="molecule type" value="Genomic_DNA"/>
</dbReference>
<feature type="domain" description="Cytidylate kinase" evidence="9">
    <location>
        <begin position="6"/>
        <end position="217"/>
    </location>
</feature>
<dbReference type="GO" id="GO:0015949">
    <property type="term" value="P:nucleobase-containing small molecule interconversion"/>
    <property type="evidence" value="ECO:0007669"/>
    <property type="project" value="TreeGrafter"/>
</dbReference>
<dbReference type="Proteomes" id="UP000198558">
    <property type="component" value="Unassembled WGS sequence"/>
</dbReference>
<dbReference type="GO" id="GO:0036431">
    <property type="term" value="F:dCMP kinase activity"/>
    <property type="evidence" value="ECO:0007669"/>
    <property type="project" value="InterPro"/>
</dbReference>
<keyword evidence="8" id="KW-0963">Cytoplasm</keyword>
<dbReference type="GO" id="GO:0005829">
    <property type="term" value="C:cytosol"/>
    <property type="evidence" value="ECO:0007669"/>
    <property type="project" value="TreeGrafter"/>
</dbReference>
<gene>
    <name evidence="8" type="primary">cmk</name>
    <name evidence="10" type="ORF">SAMN04489758_14712</name>
</gene>
<dbReference type="InterPro" id="IPR003136">
    <property type="entry name" value="Cytidylate_kin"/>
</dbReference>
<dbReference type="SUPFAM" id="SSF52540">
    <property type="entry name" value="P-loop containing nucleoside triphosphate hydrolases"/>
    <property type="match status" value="1"/>
</dbReference>
<organism evidence="10 11">
    <name type="scientific">Thomasclavelia cocleata</name>
    <dbReference type="NCBI Taxonomy" id="69824"/>
    <lineage>
        <taxon>Bacteria</taxon>
        <taxon>Bacillati</taxon>
        <taxon>Bacillota</taxon>
        <taxon>Erysipelotrichia</taxon>
        <taxon>Erysipelotrichales</taxon>
        <taxon>Coprobacillaceae</taxon>
        <taxon>Thomasclavelia</taxon>
    </lineage>
</organism>
<dbReference type="InterPro" id="IPR027417">
    <property type="entry name" value="P-loop_NTPase"/>
</dbReference>
<evidence type="ECO:0000256" key="5">
    <source>
        <dbReference type="ARBA" id="ARBA00022840"/>
    </source>
</evidence>
<dbReference type="GeneID" id="78289389"/>
<dbReference type="Pfam" id="PF02224">
    <property type="entry name" value="Cytidylate_kin"/>
    <property type="match status" value="1"/>
</dbReference>
<evidence type="ECO:0000256" key="7">
    <source>
        <dbReference type="ARBA" id="ARBA00048478"/>
    </source>
</evidence>
<keyword evidence="4 8" id="KW-0418">Kinase</keyword>
<comment type="subcellular location">
    <subcellularLocation>
        <location evidence="8">Cytoplasm</location>
    </subcellularLocation>
</comment>
<keyword evidence="3 8" id="KW-0547">Nucleotide-binding</keyword>
<protein>
    <recommendedName>
        <fullName evidence="8">Cytidylate kinase</fullName>
        <shortName evidence="8">CK</shortName>
        <ecNumber evidence="8">2.7.4.25</ecNumber>
    </recommendedName>
    <alternativeName>
        <fullName evidence="8">Cytidine monophosphate kinase</fullName>
        <shortName evidence="8">CMP kinase</shortName>
    </alternativeName>
</protein>
<dbReference type="GO" id="GO:0006220">
    <property type="term" value="P:pyrimidine nucleotide metabolic process"/>
    <property type="evidence" value="ECO:0007669"/>
    <property type="project" value="UniProtKB-UniRule"/>
</dbReference>
<evidence type="ECO:0000256" key="4">
    <source>
        <dbReference type="ARBA" id="ARBA00022777"/>
    </source>
</evidence>
<accession>A0A1I0HBM0</accession>
<evidence type="ECO:0000256" key="3">
    <source>
        <dbReference type="ARBA" id="ARBA00022741"/>
    </source>
</evidence>
<keyword evidence="5 8" id="KW-0067">ATP-binding</keyword>
<evidence type="ECO:0000256" key="1">
    <source>
        <dbReference type="ARBA" id="ARBA00009427"/>
    </source>
</evidence>
<dbReference type="Gene3D" id="3.40.50.300">
    <property type="entry name" value="P-loop containing nucleotide triphosphate hydrolases"/>
    <property type="match status" value="1"/>
</dbReference>
<dbReference type="PANTHER" id="PTHR21299">
    <property type="entry name" value="CYTIDYLATE KINASE/PANTOATE-BETA-ALANINE LIGASE"/>
    <property type="match status" value="1"/>
</dbReference>
<evidence type="ECO:0000313" key="10">
    <source>
        <dbReference type="EMBL" id="SET81196.1"/>
    </source>
</evidence>
<dbReference type="PANTHER" id="PTHR21299:SF2">
    <property type="entry name" value="CYTIDYLATE KINASE"/>
    <property type="match status" value="1"/>
</dbReference>
<evidence type="ECO:0000256" key="6">
    <source>
        <dbReference type="ARBA" id="ARBA00047615"/>
    </source>
</evidence>
<dbReference type="InterPro" id="IPR011994">
    <property type="entry name" value="Cytidylate_kinase_dom"/>
</dbReference>
<dbReference type="HAMAP" id="MF_00238">
    <property type="entry name" value="Cytidyl_kinase_type1"/>
    <property type="match status" value="1"/>
</dbReference>
<keyword evidence="2 8" id="KW-0808">Transferase</keyword>
<sequence>MKKISIAIDGPSAAGKSSIAKIVAKKLDYVYIDTGAMYRCVGYYCLQNNIDLNNETAVSAILKNIKITMDSNNRVYLNEHDVSDQIRQDEVSMSASLVSSYQDVREFLVKQQRQMSNVGGVILDGRDIGTVVLPDAKLKIYQNASVETRAKRRFLENKQRGLSADLETIKKDIEQRDYQDMNRKISPLKKADDAIVLDTSNLSIDEVVNEVLKLAKQREMEG</sequence>
<evidence type="ECO:0000259" key="9">
    <source>
        <dbReference type="Pfam" id="PF02224"/>
    </source>
</evidence>
<proteinExistence type="inferred from homology"/>
<reference evidence="11" key="1">
    <citation type="submission" date="2016-10" db="EMBL/GenBank/DDBJ databases">
        <authorList>
            <person name="Varghese N."/>
            <person name="Submissions S."/>
        </authorList>
    </citation>
    <scope>NUCLEOTIDE SEQUENCE [LARGE SCALE GENOMIC DNA]</scope>
    <source>
        <strain evidence="11">DSM 1551</strain>
    </source>
</reference>
<comment type="similarity">
    <text evidence="1 8">Belongs to the cytidylate kinase family. Type 1 subfamily.</text>
</comment>
<dbReference type="AlphaFoldDB" id="A0A1I0HBM0"/>
<feature type="binding site" evidence="8">
    <location>
        <begin position="10"/>
        <end position="18"/>
    </location>
    <ligand>
        <name>ATP</name>
        <dbReference type="ChEBI" id="CHEBI:30616"/>
    </ligand>
</feature>
<evidence type="ECO:0000313" key="11">
    <source>
        <dbReference type="Proteomes" id="UP000198558"/>
    </source>
</evidence>
<evidence type="ECO:0000256" key="2">
    <source>
        <dbReference type="ARBA" id="ARBA00022679"/>
    </source>
</evidence>
<comment type="catalytic activity">
    <reaction evidence="6 8">
        <text>dCMP + ATP = dCDP + ADP</text>
        <dbReference type="Rhea" id="RHEA:25094"/>
        <dbReference type="ChEBI" id="CHEBI:30616"/>
        <dbReference type="ChEBI" id="CHEBI:57566"/>
        <dbReference type="ChEBI" id="CHEBI:58593"/>
        <dbReference type="ChEBI" id="CHEBI:456216"/>
        <dbReference type="EC" id="2.7.4.25"/>
    </reaction>
</comment>
<name>A0A1I0HBM0_9FIRM</name>
<dbReference type="RefSeq" id="WP_092356385.1">
    <property type="nucleotide sequence ID" value="NZ_FOIN01000047.1"/>
</dbReference>
<comment type="catalytic activity">
    <reaction evidence="7 8">
        <text>CMP + ATP = CDP + ADP</text>
        <dbReference type="Rhea" id="RHEA:11600"/>
        <dbReference type="ChEBI" id="CHEBI:30616"/>
        <dbReference type="ChEBI" id="CHEBI:58069"/>
        <dbReference type="ChEBI" id="CHEBI:60377"/>
        <dbReference type="ChEBI" id="CHEBI:456216"/>
        <dbReference type="EC" id="2.7.4.25"/>
    </reaction>
</comment>
<dbReference type="GO" id="GO:0005524">
    <property type="term" value="F:ATP binding"/>
    <property type="evidence" value="ECO:0007669"/>
    <property type="project" value="UniProtKB-UniRule"/>
</dbReference>
<dbReference type="OrthoDB" id="9807434at2"/>